<evidence type="ECO:0000259" key="6">
    <source>
        <dbReference type="PROSITE" id="PS51054"/>
    </source>
</evidence>
<proteinExistence type="predicted"/>
<keyword evidence="5" id="KW-0539">Nucleus</keyword>
<dbReference type="GO" id="GO:0005634">
    <property type="term" value="C:nucleus"/>
    <property type="evidence" value="ECO:0007669"/>
    <property type="project" value="UniProtKB-SubCell"/>
</dbReference>
<dbReference type="GO" id="GO:0006355">
    <property type="term" value="P:regulation of DNA-templated transcription"/>
    <property type="evidence" value="ECO:0007669"/>
    <property type="project" value="InterPro"/>
</dbReference>
<dbReference type="Pfam" id="PF07527">
    <property type="entry name" value="Hairy_orange"/>
    <property type="match status" value="1"/>
</dbReference>
<dbReference type="PANTHER" id="PTHR10985">
    <property type="entry name" value="BASIC HELIX-LOOP-HELIX TRANSCRIPTION FACTOR, HES-RELATED"/>
    <property type="match status" value="1"/>
</dbReference>
<evidence type="ECO:0000313" key="7">
    <source>
        <dbReference type="EMBL" id="OTF76965.1"/>
    </source>
</evidence>
<dbReference type="SMART" id="SM00511">
    <property type="entry name" value="ORANGE"/>
    <property type="match status" value="1"/>
</dbReference>
<dbReference type="AlphaFoldDB" id="A0A1Y3BCN8"/>
<evidence type="ECO:0000256" key="2">
    <source>
        <dbReference type="ARBA" id="ARBA00023015"/>
    </source>
</evidence>
<dbReference type="InterPro" id="IPR003650">
    <property type="entry name" value="Orange_dom"/>
</dbReference>
<dbReference type="PROSITE" id="PS51054">
    <property type="entry name" value="ORANGE"/>
    <property type="match status" value="1"/>
</dbReference>
<dbReference type="GO" id="GO:0003677">
    <property type="term" value="F:DNA binding"/>
    <property type="evidence" value="ECO:0007669"/>
    <property type="project" value="UniProtKB-KW"/>
</dbReference>
<comment type="subcellular location">
    <subcellularLocation>
        <location evidence="1">Nucleus</location>
    </subcellularLocation>
</comment>
<organism evidence="7 8">
    <name type="scientific">Euroglyphus maynei</name>
    <name type="common">Mayne's house dust mite</name>
    <dbReference type="NCBI Taxonomy" id="6958"/>
    <lineage>
        <taxon>Eukaryota</taxon>
        <taxon>Metazoa</taxon>
        <taxon>Ecdysozoa</taxon>
        <taxon>Arthropoda</taxon>
        <taxon>Chelicerata</taxon>
        <taxon>Arachnida</taxon>
        <taxon>Acari</taxon>
        <taxon>Acariformes</taxon>
        <taxon>Sarcoptiformes</taxon>
        <taxon>Astigmata</taxon>
        <taxon>Psoroptidia</taxon>
        <taxon>Analgoidea</taxon>
        <taxon>Pyroglyphidae</taxon>
        <taxon>Pyroglyphinae</taxon>
        <taxon>Euroglyphus</taxon>
    </lineage>
</organism>
<protein>
    <submittedName>
        <fullName evidence="7">Deadpan-like protein</fullName>
    </submittedName>
</protein>
<name>A0A1Y3BCN8_EURMA</name>
<reference evidence="7 8" key="1">
    <citation type="submission" date="2017-03" db="EMBL/GenBank/DDBJ databases">
        <title>Genome Survey of Euroglyphus maynei.</title>
        <authorList>
            <person name="Arlian L.G."/>
            <person name="Morgan M.S."/>
            <person name="Rider S.D."/>
        </authorList>
    </citation>
    <scope>NUCLEOTIDE SEQUENCE [LARGE SCALE GENOMIC DNA]</scope>
    <source>
        <strain evidence="7">Arlian Lab</strain>
        <tissue evidence="7">Whole body</tissue>
    </source>
</reference>
<feature type="domain" description="Orange" evidence="6">
    <location>
        <begin position="28"/>
        <end position="61"/>
    </location>
</feature>
<evidence type="ECO:0000256" key="1">
    <source>
        <dbReference type="ARBA" id="ARBA00004123"/>
    </source>
</evidence>
<evidence type="ECO:0000256" key="3">
    <source>
        <dbReference type="ARBA" id="ARBA00023125"/>
    </source>
</evidence>
<evidence type="ECO:0000313" key="8">
    <source>
        <dbReference type="Proteomes" id="UP000194236"/>
    </source>
</evidence>
<dbReference type="EMBL" id="MUJZ01034957">
    <property type="protein sequence ID" value="OTF76965.1"/>
    <property type="molecule type" value="Genomic_DNA"/>
</dbReference>
<keyword evidence="4" id="KW-0804">Transcription</keyword>
<keyword evidence="8" id="KW-1185">Reference proteome</keyword>
<accession>A0A1Y3BCN8</accession>
<evidence type="ECO:0000256" key="5">
    <source>
        <dbReference type="ARBA" id="ARBA00023242"/>
    </source>
</evidence>
<sequence>MTVRHLQKLQRQQIATTIVNDTTILNKYRAGYSECANEVGRYMGSIDGVDQSLRQRILGHLNHCVNSLNQMANNTNNLQFGNPVTKTVAFPDALLILFVKQ</sequence>
<evidence type="ECO:0000256" key="4">
    <source>
        <dbReference type="ARBA" id="ARBA00023163"/>
    </source>
</evidence>
<dbReference type="OrthoDB" id="6085656at2759"/>
<keyword evidence="3" id="KW-0238">DNA-binding</keyword>
<gene>
    <name evidence="7" type="ORF">BLA29_002361</name>
</gene>
<dbReference type="Proteomes" id="UP000194236">
    <property type="component" value="Unassembled WGS sequence"/>
</dbReference>
<dbReference type="SUPFAM" id="SSF158457">
    <property type="entry name" value="Orange domain-like"/>
    <property type="match status" value="1"/>
</dbReference>
<keyword evidence="2" id="KW-0805">Transcription regulation</keyword>
<dbReference type="Gene3D" id="6.10.250.980">
    <property type="match status" value="1"/>
</dbReference>
<comment type="caution">
    <text evidence="7">The sequence shown here is derived from an EMBL/GenBank/DDBJ whole genome shotgun (WGS) entry which is preliminary data.</text>
</comment>
<dbReference type="InterPro" id="IPR050370">
    <property type="entry name" value="HES_HEY"/>
</dbReference>